<reference evidence="1" key="1">
    <citation type="journal article" date="2014" name="Front. Microbiol.">
        <title>High frequency of phylogenetically diverse reductive dehalogenase-homologous genes in deep subseafloor sedimentary metagenomes.</title>
        <authorList>
            <person name="Kawai M."/>
            <person name="Futagami T."/>
            <person name="Toyoda A."/>
            <person name="Takaki Y."/>
            <person name="Nishi S."/>
            <person name="Hori S."/>
            <person name="Arai W."/>
            <person name="Tsubouchi T."/>
            <person name="Morono Y."/>
            <person name="Uchiyama I."/>
            <person name="Ito T."/>
            <person name="Fujiyama A."/>
            <person name="Inagaki F."/>
            <person name="Takami H."/>
        </authorList>
    </citation>
    <scope>NUCLEOTIDE SEQUENCE</scope>
    <source>
        <strain evidence="1">Expedition CK06-06</strain>
    </source>
</reference>
<sequence>MIDRVDRPVEQLVDEILVMDCQSGSEKQITKSLLFIERGTKCAH</sequence>
<comment type="caution">
    <text evidence="1">The sequence shown here is derived from an EMBL/GenBank/DDBJ whole genome shotgun (WGS) entry which is preliminary data.</text>
</comment>
<organism evidence="1">
    <name type="scientific">marine sediment metagenome</name>
    <dbReference type="NCBI Taxonomy" id="412755"/>
    <lineage>
        <taxon>unclassified sequences</taxon>
        <taxon>metagenomes</taxon>
        <taxon>ecological metagenomes</taxon>
    </lineage>
</organism>
<proteinExistence type="predicted"/>
<dbReference type="AlphaFoldDB" id="X1QQ31"/>
<dbReference type="EMBL" id="BARV01036751">
    <property type="protein sequence ID" value="GAI56901.1"/>
    <property type="molecule type" value="Genomic_DNA"/>
</dbReference>
<accession>X1QQ31</accession>
<evidence type="ECO:0000313" key="1">
    <source>
        <dbReference type="EMBL" id="GAI56901.1"/>
    </source>
</evidence>
<name>X1QQ31_9ZZZZ</name>
<gene>
    <name evidence="1" type="ORF">S06H3_57029</name>
</gene>
<protein>
    <submittedName>
        <fullName evidence="1">Uncharacterized protein</fullName>
    </submittedName>
</protein>